<feature type="compositionally biased region" description="Low complexity" evidence="1">
    <location>
        <begin position="173"/>
        <end position="192"/>
    </location>
</feature>
<feature type="compositionally biased region" description="Low complexity" evidence="1">
    <location>
        <begin position="234"/>
        <end position="245"/>
    </location>
</feature>
<feature type="compositionally biased region" description="Gly residues" evidence="1">
    <location>
        <begin position="310"/>
        <end position="321"/>
    </location>
</feature>
<dbReference type="Proteomes" id="UP000642509">
    <property type="component" value="Unassembled WGS sequence"/>
</dbReference>
<keyword evidence="2" id="KW-0472">Membrane</keyword>
<protein>
    <recommendedName>
        <fullName evidence="6">HYR domain-containing protein</fullName>
    </recommendedName>
</protein>
<organism evidence="4 5">
    <name type="scientific">Citricoccus zhacaiensis</name>
    <dbReference type="NCBI Taxonomy" id="489142"/>
    <lineage>
        <taxon>Bacteria</taxon>
        <taxon>Bacillati</taxon>
        <taxon>Actinomycetota</taxon>
        <taxon>Actinomycetes</taxon>
        <taxon>Micrococcales</taxon>
        <taxon>Micrococcaceae</taxon>
        <taxon>Citricoccus</taxon>
    </lineage>
</organism>
<evidence type="ECO:0000256" key="2">
    <source>
        <dbReference type="SAM" id="Phobius"/>
    </source>
</evidence>
<keyword evidence="5" id="KW-1185">Reference proteome</keyword>
<comment type="caution">
    <text evidence="4">The sequence shown here is derived from an EMBL/GenBank/DDBJ whole genome shotgun (WGS) entry which is preliminary data.</text>
</comment>
<gene>
    <name evidence="4" type="ORF">GCM10010977_25020</name>
</gene>
<feature type="chain" id="PRO_5047045276" description="HYR domain-containing protein" evidence="3">
    <location>
        <begin position="21"/>
        <end position="386"/>
    </location>
</feature>
<evidence type="ECO:0000313" key="5">
    <source>
        <dbReference type="Proteomes" id="UP000642509"/>
    </source>
</evidence>
<reference evidence="5" key="1">
    <citation type="journal article" date="2019" name="Int. J. Syst. Evol. Microbiol.">
        <title>The Global Catalogue of Microorganisms (GCM) 10K type strain sequencing project: providing services to taxonomists for standard genome sequencing and annotation.</title>
        <authorList>
            <consortium name="The Broad Institute Genomics Platform"/>
            <consortium name="The Broad Institute Genome Sequencing Center for Infectious Disease"/>
            <person name="Wu L."/>
            <person name="Ma J."/>
        </authorList>
    </citation>
    <scope>NUCLEOTIDE SEQUENCE [LARGE SCALE GENOMIC DNA]</scope>
    <source>
        <strain evidence="5">CGMCC 1.7064</strain>
    </source>
</reference>
<feature type="region of interest" description="Disordered" evidence="1">
    <location>
        <begin position="305"/>
        <end position="351"/>
    </location>
</feature>
<dbReference type="PRINTS" id="PR01217">
    <property type="entry name" value="PRICHEXTENSN"/>
</dbReference>
<evidence type="ECO:0000256" key="1">
    <source>
        <dbReference type="SAM" id="MobiDB-lite"/>
    </source>
</evidence>
<evidence type="ECO:0008006" key="6">
    <source>
        <dbReference type="Google" id="ProtNLM"/>
    </source>
</evidence>
<name>A0ABQ2M6S3_9MICC</name>
<feature type="compositionally biased region" description="Low complexity" evidence="1">
    <location>
        <begin position="207"/>
        <end position="224"/>
    </location>
</feature>
<feature type="compositionally biased region" description="Gly residues" evidence="1">
    <location>
        <begin position="246"/>
        <end position="256"/>
    </location>
</feature>
<keyword evidence="2" id="KW-1133">Transmembrane helix</keyword>
<feature type="compositionally biased region" description="Polar residues" evidence="1">
    <location>
        <begin position="18"/>
        <end position="30"/>
    </location>
</feature>
<feature type="region of interest" description="Disordered" evidence="1">
    <location>
        <begin position="18"/>
        <end position="69"/>
    </location>
</feature>
<keyword evidence="3" id="KW-0732">Signal</keyword>
<proteinExistence type="predicted"/>
<feature type="compositionally biased region" description="Pro residues" evidence="1">
    <location>
        <begin position="147"/>
        <end position="172"/>
    </location>
</feature>
<evidence type="ECO:0000256" key="3">
    <source>
        <dbReference type="SAM" id="SignalP"/>
    </source>
</evidence>
<accession>A0ABQ2M6S3</accession>
<dbReference type="Pfam" id="PF17963">
    <property type="entry name" value="Big_9"/>
    <property type="match status" value="1"/>
</dbReference>
<keyword evidence="2" id="KW-0812">Transmembrane</keyword>
<feature type="compositionally biased region" description="Pro residues" evidence="1">
    <location>
        <begin position="39"/>
        <end position="50"/>
    </location>
</feature>
<feature type="region of interest" description="Disordered" evidence="1">
    <location>
        <begin position="142"/>
        <end position="271"/>
    </location>
</feature>
<evidence type="ECO:0000313" key="4">
    <source>
        <dbReference type="EMBL" id="GGO47543.1"/>
    </source>
</evidence>
<feature type="signal peptide" evidence="3">
    <location>
        <begin position="1"/>
        <end position="20"/>
    </location>
</feature>
<sequence>MATIAGTLVVLAGLVGTAQATPMPSPSDSLGPTQSAAPAPTPPSSSPSPPSGANQPPQIDCPGLMTQAGDTESVRIPALDPDGDTITLSAGTSWLGGEATVEGHVVTYTAPTDVHGTDGLIVTADDGRGGTSNCEISILVQAGPSHTPTPTPTPTPSTTPTPTPTSPSPTPAPTSSTPEPGPEPTSGSGTPTQAPTSGPTAGPTRNPATPSGSSPTTGAATGTPSNGGGGNGSPSGSAPGDAGDNGSSGGGSGGQTPDGPGSPSAPAAEMPSAQKLSNIIRDTAIACPVRAVADAEKLIAGISAGMTSRPGGGNFPSGDGTGNVADGAEGASRAATDGPGSTEPVAAAERTTHTGSTLWLFAGVGFMMIALIALALAALPRGERRH</sequence>
<dbReference type="EMBL" id="BMLQ01000007">
    <property type="protein sequence ID" value="GGO47543.1"/>
    <property type="molecule type" value="Genomic_DNA"/>
</dbReference>
<feature type="transmembrane region" description="Helical" evidence="2">
    <location>
        <begin position="358"/>
        <end position="379"/>
    </location>
</feature>
<feature type="compositionally biased region" description="Low complexity" evidence="1">
    <location>
        <begin position="257"/>
        <end position="271"/>
    </location>
</feature>
<dbReference type="Gene3D" id="2.60.40.3440">
    <property type="match status" value="1"/>
</dbReference>